<dbReference type="Pfam" id="PF03358">
    <property type="entry name" value="FMN_red"/>
    <property type="match status" value="1"/>
</dbReference>
<comment type="similarity">
    <text evidence="1">Belongs to the WrbA family.</text>
</comment>
<dbReference type="InterPro" id="IPR005025">
    <property type="entry name" value="FMN_Rdtase-like_dom"/>
</dbReference>
<dbReference type="Gene3D" id="3.40.50.360">
    <property type="match status" value="1"/>
</dbReference>
<dbReference type="GO" id="GO:0016020">
    <property type="term" value="C:membrane"/>
    <property type="evidence" value="ECO:0007669"/>
    <property type="project" value="TreeGrafter"/>
</dbReference>
<dbReference type="PANTHER" id="PTHR30546:SF23">
    <property type="entry name" value="FLAVOPROTEIN-LIKE PROTEIN YCP4-RELATED"/>
    <property type="match status" value="1"/>
</dbReference>
<dbReference type="NCBIfam" id="NF002999">
    <property type="entry name" value="PRK03767.1"/>
    <property type="match status" value="1"/>
</dbReference>
<dbReference type="FunFam" id="3.40.50.360:FF:000001">
    <property type="entry name" value="NAD(P)H dehydrogenase (Quinone) FQR1-like"/>
    <property type="match status" value="1"/>
</dbReference>
<accession>E0XSH9</accession>
<protein>
    <submittedName>
        <fullName evidence="3">Multimeric flavodoxin wrba</fullName>
    </submittedName>
</protein>
<dbReference type="InterPro" id="IPR029039">
    <property type="entry name" value="Flavoprotein-like_sf"/>
</dbReference>
<dbReference type="PROSITE" id="PS50902">
    <property type="entry name" value="FLAVODOXIN_LIKE"/>
    <property type="match status" value="1"/>
</dbReference>
<dbReference type="AlphaFoldDB" id="E0XSH9"/>
<evidence type="ECO:0000256" key="1">
    <source>
        <dbReference type="ARBA" id="ARBA00006961"/>
    </source>
</evidence>
<dbReference type="EMBL" id="GU474862">
    <property type="protein sequence ID" value="ADI17370.1"/>
    <property type="molecule type" value="Genomic_DNA"/>
</dbReference>
<dbReference type="InterPro" id="IPR010089">
    <property type="entry name" value="Flavoprotein_WrbA-like"/>
</dbReference>
<dbReference type="GO" id="GO:0010181">
    <property type="term" value="F:FMN binding"/>
    <property type="evidence" value="ECO:0007669"/>
    <property type="project" value="InterPro"/>
</dbReference>
<evidence type="ECO:0000259" key="2">
    <source>
        <dbReference type="PROSITE" id="PS50902"/>
    </source>
</evidence>
<feature type="domain" description="Flavodoxin-like" evidence="2">
    <location>
        <begin position="4"/>
        <end position="194"/>
    </location>
</feature>
<dbReference type="InterPro" id="IPR008254">
    <property type="entry name" value="Flavodoxin/NO_synth"/>
</dbReference>
<dbReference type="PANTHER" id="PTHR30546">
    <property type="entry name" value="FLAVODOXIN-RELATED PROTEIN WRBA-RELATED"/>
    <property type="match status" value="1"/>
</dbReference>
<proteinExistence type="inferred from homology"/>
<sequence>MTKIAILEYSLYGHITQLSRSIKKGIESVGVEVENLRCAETLPSEVLEQMHAPPKPEDVRELTPANVNELEGFDGIMFGVSARYGGIPAQMKTIMDATGGLWQNGKLVGKTAGVFQSTGTIQGGQESVAMNCMSFFAHQGMVFIPLGYIDPKAFSYKEIHGGSPWGSGTYAGPDGSRQPTSMELSIAENHGRHFAKLTAKISA</sequence>
<dbReference type="NCBIfam" id="TIGR01755">
    <property type="entry name" value="flav_wrbA"/>
    <property type="match status" value="1"/>
</dbReference>
<reference evidence="3" key="1">
    <citation type="journal article" date="2011" name="Environ. Microbiol.">
        <title>Time-series analyses of Monterey Bay coastal microbial picoplankton using a 'genome proxy' microarray.</title>
        <authorList>
            <person name="Rich V.I."/>
            <person name="Pham V.D."/>
            <person name="Eppley J."/>
            <person name="Shi Y."/>
            <person name="DeLong E.F."/>
        </authorList>
    </citation>
    <scope>NUCLEOTIDE SEQUENCE</scope>
</reference>
<name>E0XSH9_9DELT</name>
<dbReference type="SUPFAM" id="SSF52218">
    <property type="entry name" value="Flavoproteins"/>
    <property type="match status" value="1"/>
</dbReference>
<organism evidence="3">
    <name type="scientific">uncultured delta proteobacterium HF0070_30B07</name>
    <dbReference type="NCBI Taxonomy" id="710826"/>
    <lineage>
        <taxon>Bacteria</taxon>
        <taxon>Deltaproteobacteria</taxon>
        <taxon>environmental samples</taxon>
    </lineage>
</organism>
<evidence type="ECO:0000313" key="3">
    <source>
        <dbReference type="EMBL" id="ADI17370.1"/>
    </source>
</evidence>
<dbReference type="GO" id="GO:0003955">
    <property type="term" value="F:NAD(P)H dehydrogenase (quinone) activity"/>
    <property type="evidence" value="ECO:0007669"/>
    <property type="project" value="InterPro"/>
</dbReference>